<evidence type="ECO:0000256" key="1">
    <source>
        <dbReference type="SAM" id="MobiDB-lite"/>
    </source>
</evidence>
<reference evidence="2 3" key="1">
    <citation type="journal article" date="2017" name="Plant Biotechnol. J.">
        <title>A comprehensive draft genome sequence for lupin (Lupinus angustifolius), an emerging health food: insights into plant-microbe interactions and legume evolution.</title>
        <authorList>
            <person name="Hane J.K."/>
            <person name="Ming Y."/>
            <person name="Kamphuis L.G."/>
            <person name="Nelson M.N."/>
            <person name="Garg G."/>
            <person name="Atkins C.A."/>
            <person name="Bayer P.E."/>
            <person name="Bravo A."/>
            <person name="Bringans S."/>
            <person name="Cannon S."/>
            <person name="Edwards D."/>
            <person name="Foley R."/>
            <person name="Gao L.L."/>
            <person name="Harrison M.J."/>
            <person name="Huang W."/>
            <person name="Hurgobin B."/>
            <person name="Li S."/>
            <person name="Liu C.W."/>
            <person name="McGrath A."/>
            <person name="Morahan G."/>
            <person name="Murray J."/>
            <person name="Weller J."/>
            <person name="Jian J."/>
            <person name="Singh K.B."/>
        </authorList>
    </citation>
    <scope>NUCLEOTIDE SEQUENCE [LARGE SCALE GENOMIC DNA]</scope>
    <source>
        <strain evidence="3">cv. Tanjil</strain>
        <tissue evidence="2">Whole plant</tissue>
    </source>
</reference>
<evidence type="ECO:0000313" key="3">
    <source>
        <dbReference type="Proteomes" id="UP000188354"/>
    </source>
</evidence>
<feature type="region of interest" description="Disordered" evidence="1">
    <location>
        <begin position="90"/>
        <end position="119"/>
    </location>
</feature>
<sequence length="119" mass="12947">MVLGCEVFEGCMVSTRIAGNVLRVKIMDGNGAGWTREVITRNRAAEFRRQLKTETSTEINQKHKSSYHRYKFASSSAFFIIHDNGVGDDESIIADGGTPGSEGGGVKGKEGGEEFGESW</sequence>
<proteinExistence type="predicted"/>
<evidence type="ECO:0000313" key="2">
    <source>
        <dbReference type="EMBL" id="OIW11872.1"/>
    </source>
</evidence>
<gene>
    <name evidence="2" type="ORF">TanjilG_25785</name>
</gene>
<keyword evidence="3" id="KW-1185">Reference proteome</keyword>
<dbReference type="AlphaFoldDB" id="A0A1J7HGE5"/>
<accession>A0A1J7HGE5</accession>
<dbReference type="EMBL" id="CM007365">
    <property type="protein sequence ID" value="OIW11872.1"/>
    <property type="molecule type" value="Genomic_DNA"/>
</dbReference>
<protein>
    <submittedName>
        <fullName evidence="2">Uncharacterized protein</fullName>
    </submittedName>
</protein>
<dbReference type="Proteomes" id="UP000188354">
    <property type="component" value="Chromosome LG05"/>
</dbReference>
<dbReference type="Gramene" id="OIW11872">
    <property type="protein sequence ID" value="OIW11872"/>
    <property type="gene ID" value="TanjilG_25785"/>
</dbReference>
<feature type="compositionally biased region" description="Gly residues" evidence="1">
    <location>
        <begin position="97"/>
        <end position="106"/>
    </location>
</feature>
<organism evidence="2 3">
    <name type="scientific">Lupinus angustifolius</name>
    <name type="common">Narrow-leaved blue lupine</name>
    <dbReference type="NCBI Taxonomy" id="3871"/>
    <lineage>
        <taxon>Eukaryota</taxon>
        <taxon>Viridiplantae</taxon>
        <taxon>Streptophyta</taxon>
        <taxon>Embryophyta</taxon>
        <taxon>Tracheophyta</taxon>
        <taxon>Spermatophyta</taxon>
        <taxon>Magnoliopsida</taxon>
        <taxon>eudicotyledons</taxon>
        <taxon>Gunneridae</taxon>
        <taxon>Pentapetalae</taxon>
        <taxon>rosids</taxon>
        <taxon>fabids</taxon>
        <taxon>Fabales</taxon>
        <taxon>Fabaceae</taxon>
        <taxon>Papilionoideae</taxon>
        <taxon>50 kb inversion clade</taxon>
        <taxon>genistoids sensu lato</taxon>
        <taxon>core genistoids</taxon>
        <taxon>Genisteae</taxon>
        <taxon>Lupinus</taxon>
    </lineage>
</organism>
<name>A0A1J7HGE5_LUPAN</name>